<keyword evidence="2" id="KW-1185">Reference proteome</keyword>
<reference evidence="1" key="1">
    <citation type="journal article" date="2019" name="bioRxiv">
        <title>The Genome of the Zebra Mussel, Dreissena polymorpha: A Resource for Invasive Species Research.</title>
        <authorList>
            <person name="McCartney M.A."/>
            <person name="Auch B."/>
            <person name="Kono T."/>
            <person name="Mallez S."/>
            <person name="Zhang Y."/>
            <person name="Obille A."/>
            <person name="Becker A."/>
            <person name="Abrahante J.E."/>
            <person name="Garbe J."/>
            <person name="Badalamenti J.P."/>
            <person name="Herman A."/>
            <person name="Mangelson H."/>
            <person name="Liachko I."/>
            <person name="Sullivan S."/>
            <person name="Sone E.D."/>
            <person name="Koren S."/>
            <person name="Silverstein K.A.T."/>
            <person name="Beckman K.B."/>
            <person name="Gohl D.M."/>
        </authorList>
    </citation>
    <scope>NUCLEOTIDE SEQUENCE</scope>
    <source>
        <strain evidence="1">Duluth1</strain>
        <tissue evidence="1">Whole animal</tissue>
    </source>
</reference>
<dbReference type="EMBL" id="JAIWYP010000016">
    <property type="protein sequence ID" value="KAH3697956.1"/>
    <property type="molecule type" value="Genomic_DNA"/>
</dbReference>
<comment type="caution">
    <text evidence="1">The sequence shown here is derived from an EMBL/GenBank/DDBJ whole genome shotgun (WGS) entry which is preliminary data.</text>
</comment>
<dbReference type="AlphaFoldDB" id="A0A9D4BCX1"/>
<name>A0A9D4BCX1_DREPO</name>
<dbReference type="Proteomes" id="UP000828390">
    <property type="component" value="Unassembled WGS sequence"/>
</dbReference>
<sequence>MLWQAFLSHVASGPHSRPQSCASKHSLSGTWQWQSLPVVEDRESWHTETSPGLEHFKTLQSASVLHGGWKADLAVVVLSVDVDRTG</sequence>
<proteinExistence type="predicted"/>
<reference evidence="1" key="2">
    <citation type="submission" date="2020-11" db="EMBL/GenBank/DDBJ databases">
        <authorList>
            <person name="McCartney M.A."/>
            <person name="Auch B."/>
            <person name="Kono T."/>
            <person name="Mallez S."/>
            <person name="Becker A."/>
            <person name="Gohl D.M."/>
            <person name="Silverstein K.A.T."/>
            <person name="Koren S."/>
            <person name="Bechman K.B."/>
            <person name="Herman A."/>
            <person name="Abrahante J.E."/>
            <person name="Garbe J."/>
        </authorList>
    </citation>
    <scope>NUCLEOTIDE SEQUENCE</scope>
    <source>
        <strain evidence="1">Duluth1</strain>
        <tissue evidence="1">Whole animal</tissue>
    </source>
</reference>
<protein>
    <submittedName>
        <fullName evidence="1">Uncharacterized protein</fullName>
    </submittedName>
</protein>
<gene>
    <name evidence="1" type="ORF">DPMN_085469</name>
</gene>
<accession>A0A9D4BCX1</accession>
<evidence type="ECO:0000313" key="2">
    <source>
        <dbReference type="Proteomes" id="UP000828390"/>
    </source>
</evidence>
<organism evidence="1 2">
    <name type="scientific">Dreissena polymorpha</name>
    <name type="common">Zebra mussel</name>
    <name type="synonym">Mytilus polymorpha</name>
    <dbReference type="NCBI Taxonomy" id="45954"/>
    <lineage>
        <taxon>Eukaryota</taxon>
        <taxon>Metazoa</taxon>
        <taxon>Spiralia</taxon>
        <taxon>Lophotrochozoa</taxon>
        <taxon>Mollusca</taxon>
        <taxon>Bivalvia</taxon>
        <taxon>Autobranchia</taxon>
        <taxon>Heteroconchia</taxon>
        <taxon>Euheterodonta</taxon>
        <taxon>Imparidentia</taxon>
        <taxon>Neoheterodontei</taxon>
        <taxon>Myida</taxon>
        <taxon>Dreissenoidea</taxon>
        <taxon>Dreissenidae</taxon>
        <taxon>Dreissena</taxon>
    </lineage>
</organism>
<evidence type="ECO:0000313" key="1">
    <source>
        <dbReference type="EMBL" id="KAH3697956.1"/>
    </source>
</evidence>